<feature type="region of interest" description="Disordered" evidence="1">
    <location>
        <begin position="380"/>
        <end position="414"/>
    </location>
</feature>
<keyword evidence="3" id="KW-1185">Reference proteome</keyword>
<gene>
    <name evidence="2" type="ORF">AYI69_g3053</name>
</gene>
<protein>
    <submittedName>
        <fullName evidence="2">Uncharacterized protein</fullName>
    </submittedName>
</protein>
<dbReference type="EMBL" id="LSSM01000975">
    <property type="protein sequence ID" value="OMJ27508.1"/>
    <property type="molecule type" value="Genomic_DNA"/>
</dbReference>
<feature type="compositionally biased region" description="Basic and acidic residues" evidence="1">
    <location>
        <begin position="391"/>
        <end position="402"/>
    </location>
</feature>
<evidence type="ECO:0000313" key="2">
    <source>
        <dbReference type="EMBL" id="OMJ27508.1"/>
    </source>
</evidence>
<feature type="compositionally biased region" description="Polar residues" evidence="1">
    <location>
        <begin position="380"/>
        <end position="389"/>
    </location>
</feature>
<reference evidence="3" key="1">
    <citation type="submission" date="2017-01" db="EMBL/GenBank/DDBJ databases">
        <authorList>
            <person name="Wang Y."/>
            <person name="White M."/>
            <person name="Kvist S."/>
            <person name="Moncalvo J.-M."/>
        </authorList>
    </citation>
    <scope>NUCLEOTIDE SEQUENCE [LARGE SCALE GENOMIC DNA]</scope>
    <source>
        <strain evidence="3">ID-206-W2</strain>
    </source>
</reference>
<evidence type="ECO:0000313" key="3">
    <source>
        <dbReference type="Proteomes" id="UP000187429"/>
    </source>
</evidence>
<sequence length="484" mass="55322">MAYSPEGIKFTVRDSVSPKVSGQLSLSIQHHRDTTARQLYFFKPLLSDINRKKFFVAVLRSFAMNYDPIEVNFKLFITLVAPKPPYAMHNTVYGHYRPIDLFLHDFIQCGNQVPVSKTIELSNSIRILLANTATHLRQYRVNQAYKDTGFETETPQIYPKTKISLVDTSQIFEARPANVLFYKELLEALTAVSVYFFKPLLSDINRKKFFVAVLRSFAMNYDPIEVNFKLFITLVAPKPPYAMHNTVYGHYRPIDLFLHDFIQCGNQVPVSKTIELSNSIRILLANTATHLRQYRVNQAYKDTGFETETPQIYPKTKISLVDTSQIFEARVSQQASQMAFKSYQPRSGEHCPYLWVTHDKEVFGAQERYPVDYAGLENGNNFETASSRQPDLVERSSQDKGWSELPSGGPGSGILPRCERLPLGDIHWPESVLRNMDQSTLQPSKNSKELLTIYKAINKSKIKGNSEVVYCNDYTSVSYVKKQG</sequence>
<organism evidence="2 3">
    <name type="scientific">Smittium culicis</name>
    <dbReference type="NCBI Taxonomy" id="133412"/>
    <lineage>
        <taxon>Eukaryota</taxon>
        <taxon>Fungi</taxon>
        <taxon>Fungi incertae sedis</taxon>
        <taxon>Zoopagomycota</taxon>
        <taxon>Kickxellomycotina</taxon>
        <taxon>Harpellomycetes</taxon>
        <taxon>Harpellales</taxon>
        <taxon>Legeriomycetaceae</taxon>
        <taxon>Smittium</taxon>
    </lineage>
</organism>
<dbReference type="AlphaFoldDB" id="A0A1R1YKT3"/>
<accession>A0A1R1YKT3</accession>
<name>A0A1R1YKT3_9FUNG</name>
<dbReference type="Proteomes" id="UP000187429">
    <property type="component" value="Unassembled WGS sequence"/>
</dbReference>
<evidence type="ECO:0000256" key="1">
    <source>
        <dbReference type="SAM" id="MobiDB-lite"/>
    </source>
</evidence>
<proteinExistence type="predicted"/>
<comment type="caution">
    <text evidence="2">The sequence shown here is derived from an EMBL/GenBank/DDBJ whole genome shotgun (WGS) entry which is preliminary data.</text>
</comment>